<evidence type="ECO:0000256" key="9">
    <source>
        <dbReference type="ARBA" id="ARBA00022842"/>
    </source>
</evidence>
<evidence type="ECO:0000256" key="8">
    <source>
        <dbReference type="ARBA" id="ARBA00022840"/>
    </source>
</evidence>
<dbReference type="EMBL" id="UYRT01080396">
    <property type="protein sequence ID" value="VDN22671.1"/>
    <property type="molecule type" value="Genomic_DNA"/>
</dbReference>
<evidence type="ECO:0000256" key="1">
    <source>
        <dbReference type="ARBA" id="ARBA00009196"/>
    </source>
</evidence>
<evidence type="ECO:0000256" key="5">
    <source>
        <dbReference type="ARBA" id="ARBA00022723"/>
    </source>
</evidence>
<keyword evidence="5" id="KW-0479">Metal-binding</keyword>
<organism evidence="15">
    <name type="scientific">Gongylonema pulchrum</name>
    <dbReference type="NCBI Taxonomy" id="637853"/>
    <lineage>
        <taxon>Eukaryota</taxon>
        <taxon>Metazoa</taxon>
        <taxon>Ecdysozoa</taxon>
        <taxon>Nematoda</taxon>
        <taxon>Chromadorea</taxon>
        <taxon>Rhabditida</taxon>
        <taxon>Spirurina</taxon>
        <taxon>Spiruromorpha</taxon>
        <taxon>Spiruroidea</taxon>
        <taxon>Gongylonematidae</taxon>
        <taxon>Gongylonema</taxon>
    </lineage>
</organism>
<dbReference type="Gene3D" id="3.30.200.20">
    <property type="entry name" value="Phosphorylase Kinase, domain 1"/>
    <property type="match status" value="1"/>
</dbReference>
<feature type="domain" description="RIO kinase" evidence="12">
    <location>
        <begin position="89"/>
        <end position="298"/>
    </location>
</feature>
<accession>A0A183DY32</accession>
<keyword evidence="6" id="KW-0547">Nucleotide-binding</keyword>
<evidence type="ECO:0000256" key="3">
    <source>
        <dbReference type="ARBA" id="ARBA00022527"/>
    </source>
</evidence>
<dbReference type="SUPFAM" id="SSF56112">
    <property type="entry name" value="Protein kinase-like (PK-like)"/>
    <property type="match status" value="1"/>
</dbReference>
<evidence type="ECO:0000256" key="2">
    <source>
        <dbReference type="ARBA" id="ARBA00012513"/>
    </source>
</evidence>
<evidence type="ECO:0000256" key="11">
    <source>
        <dbReference type="ARBA" id="ARBA00048679"/>
    </source>
</evidence>
<keyword evidence="14" id="KW-1185">Reference proteome</keyword>
<dbReference type="InterPro" id="IPR018934">
    <property type="entry name" value="RIO_dom"/>
</dbReference>
<evidence type="ECO:0000313" key="13">
    <source>
        <dbReference type="EMBL" id="VDN22671.1"/>
    </source>
</evidence>
<evidence type="ECO:0000313" key="14">
    <source>
        <dbReference type="Proteomes" id="UP000271098"/>
    </source>
</evidence>
<dbReference type="GO" id="GO:0004674">
    <property type="term" value="F:protein serine/threonine kinase activity"/>
    <property type="evidence" value="ECO:0007669"/>
    <property type="project" value="UniProtKB-KW"/>
</dbReference>
<gene>
    <name evidence="13" type="ORF">GPUH_LOCUS13623</name>
</gene>
<evidence type="ECO:0000256" key="7">
    <source>
        <dbReference type="ARBA" id="ARBA00022777"/>
    </source>
</evidence>
<dbReference type="AlphaFoldDB" id="A0A183DY32"/>
<dbReference type="InterPro" id="IPR051272">
    <property type="entry name" value="RIO-type_Ser/Thr_kinase"/>
</dbReference>
<proteinExistence type="inferred from homology"/>
<dbReference type="Proteomes" id="UP000271098">
    <property type="component" value="Unassembled WGS sequence"/>
</dbReference>
<protein>
    <recommendedName>
        <fullName evidence="2">non-specific serine/threonine protein kinase</fullName>
        <ecNumber evidence="2">2.7.11.1</ecNumber>
    </recommendedName>
</protein>
<evidence type="ECO:0000256" key="6">
    <source>
        <dbReference type="ARBA" id="ARBA00022741"/>
    </source>
</evidence>
<dbReference type="Gene3D" id="1.10.510.10">
    <property type="entry name" value="Transferase(Phosphotransferase) domain 1"/>
    <property type="match status" value="1"/>
</dbReference>
<dbReference type="WBParaSite" id="GPUH_0001363801-mRNA-1">
    <property type="protein sequence ID" value="GPUH_0001363801-mRNA-1"/>
    <property type="gene ID" value="GPUH_0001363801"/>
</dbReference>
<comment type="catalytic activity">
    <reaction evidence="10">
        <text>L-threonyl-[protein] + ATP = O-phospho-L-threonyl-[protein] + ADP + H(+)</text>
        <dbReference type="Rhea" id="RHEA:46608"/>
        <dbReference type="Rhea" id="RHEA-COMP:11060"/>
        <dbReference type="Rhea" id="RHEA-COMP:11605"/>
        <dbReference type="ChEBI" id="CHEBI:15378"/>
        <dbReference type="ChEBI" id="CHEBI:30013"/>
        <dbReference type="ChEBI" id="CHEBI:30616"/>
        <dbReference type="ChEBI" id="CHEBI:61977"/>
        <dbReference type="ChEBI" id="CHEBI:456216"/>
        <dbReference type="EC" id="2.7.11.1"/>
    </reaction>
</comment>
<dbReference type="SMART" id="SM00090">
    <property type="entry name" value="RIO"/>
    <property type="match status" value="1"/>
</dbReference>
<dbReference type="EC" id="2.7.11.1" evidence="2"/>
<keyword evidence="3" id="KW-0723">Serine/threonine-protein kinase</keyword>
<dbReference type="Pfam" id="PF01163">
    <property type="entry name" value="RIO1"/>
    <property type="match status" value="1"/>
</dbReference>
<keyword evidence="9" id="KW-0460">Magnesium</keyword>
<evidence type="ECO:0000259" key="12">
    <source>
        <dbReference type="SMART" id="SM00090"/>
    </source>
</evidence>
<dbReference type="OrthoDB" id="205248at2759"/>
<comment type="similarity">
    <text evidence="1">Belongs to the protein kinase superfamily. RIO-type Ser/Thr kinase family.</text>
</comment>
<keyword evidence="4" id="KW-0808">Transferase</keyword>
<evidence type="ECO:0000256" key="10">
    <source>
        <dbReference type="ARBA" id="ARBA00047899"/>
    </source>
</evidence>
<evidence type="ECO:0000256" key="4">
    <source>
        <dbReference type="ARBA" id="ARBA00022679"/>
    </source>
</evidence>
<sequence>MRDSSGHLITKHNKEIAERRNTDKVMQMYDLITVSRAELRDLRMARVPFQLPIDFPTGDVVGEKLSNRVYNKLRNYSKIEQRRNARVKDKDEVAANEVSVDKVTRLIIYKFINSGFFDALENIIATGKASFSMLRSEYVQDDYRFKNPRRVLRVWAEKEFTNLNRMVRGGVKCPEPIRLRKHIMIMSFIGSDGIAARKLKDVEWNDPEIIYDAFLQVKTAMIKMFTECNLVHGDLSEFNMLYHNGLVYIIDVSQAVDISHPRALFFLVRDIENVLEFFAKLGIDSLPSATDFFNEITGLNMDPDNNLLVQVEHFEKDNRNAQLRYDKANPADMELRLYDAEVALTNEDPAESYN</sequence>
<name>A0A183DY32_9BILA</name>
<dbReference type="InterPro" id="IPR011009">
    <property type="entry name" value="Kinase-like_dom_sf"/>
</dbReference>
<evidence type="ECO:0000313" key="15">
    <source>
        <dbReference type="WBParaSite" id="GPUH_0001363801-mRNA-1"/>
    </source>
</evidence>
<keyword evidence="7" id="KW-0418">Kinase</keyword>
<dbReference type="GO" id="GO:0046872">
    <property type="term" value="F:metal ion binding"/>
    <property type="evidence" value="ECO:0007669"/>
    <property type="project" value="UniProtKB-KW"/>
</dbReference>
<reference evidence="15" key="1">
    <citation type="submission" date="2016-06" db="UniProtKB">
        <authorList>
            <consortium name="WormBaseParasite"/>
        </authorList>
    </citation>
    <scope>IDENTIFICATION</scope>
</reference>
<dbReference type="PANTHER" id="PTHR45723">
    <property type="entry name" value="SERINE/THREONINE-PROTEIN KINASE RIO1"/>
    <property type="match status" value="1"/>
</dbReference>
<dbReference type="InterPro" id="IPR000687">
    <property type="entry name" value="RIO_kinase"/>
</dbReference>
<reference evidence="13 14" key="2">
    <citation type="submission" date="2018-11" db="EMBL/GenBank/DDBJ databases">
        <authorList>
            <consortium name="Pathogen Informatics"/>
        </authorList>
    </citation>
    <scope>NUCLEOTIDE SEQUENCE [LARGE SCALE GENOMIC DNA]</scope>
</reference>
<dbReference type="InterPro" id="IPR018935">
    <property type="entry name" value="RIO_kinase_CS"/>
</dbReference>
<dbReference type="PROSITE" id="PS01245">
    <property type="entry name" value="RIO1"/>
    <property type="match status" value="1"/>
</dbReference>
<dbReference type="GO" id="GO:0005524">
    <property type="term" value="F:ATP binding"/>
    <property type="evidence" value="ECO:0007669"/>
    <property type="project" value="UniProtKB-KW"/>
</dbReference>
<keyword evidence="8" id="KW-0067">ATP-binding</keyword>
<comment type="catalytic activity">
    <reaction evidence="11">
        <text>L-seryl-[protein] + ATP = O-phospho-L-seryl-[protein] + ADP + H(+)</text>
        <dbReference type="Rhea" id="RHEA:17989"/>
        <dbReference type="Rhea" id="RHEA-COMP:9863"/>
        <dbReference type="Rhea" id="RHEA-COMP:11604"/>
        <dbReference type="ChEBI" id="CHEBI:15378"/>
        <dbReference type="ChEBI" id="CHEBI:29999"/>
        <dbReference type="ChEBI" id="CHEBI:30616"/>
        <dbReference type="ChEBI" id="CHEBI:83421"/>
        <dbReference type="ChEBI" id="CHEBI:456216"/>
        <dbReference type="EC" id="2.7.11.1"/>
    </reaction>
</comment>